<sequence>MLRNIHTFLLAAVAVACAAGPQIAQAGSDLIGKRVQNNYDVTLYLDPEKGLAYALKDPKFQRYHIRPRKMKISYAMDKVEASPISTPAEPVVVEMAAMHERKLAEMNLSEEDQCYEAFTAVLGRLVFSAASAKNLQDEEYFHLANVITLDDEKVPGAPGVITCKIPDHGSIFMYARAQISTD</sequence>
<keyword evidence="1" id="KW-0732">Signal</keyword>
<dbReference type="RefSeq" id="WP_096426493.1">
    <property type="nucleotide sequence ID" value="NZ_AP015029.1"/>
</dbReference>
<evidence type="ECO:0000313" key="3">
    <source>
        <dbReference type="Proteomes" id="UP000218731"/>
    </source>
</evidence>
<gene>
    <name evidence="2" type="ORF">KF715C_ch37600</name>
</gene>
<organism evidence="2 3">
    <name type="scientific">Pseudomonas putida</name>
    <name type="common">Arthrobacter siderocapsulatus</name>
    <dbReference type="NCBI Taxonomy" id="303"/>
    <lineage>
        <taxon>Bacteria</taxon>
        <taxon>Pseudomonadati</taxon>
        <taxon>Pseudomonadota</taxon>
        <taxon>Gammaproteobacteria</taxon>
        <taxon>Pseudomonadales</taxon>
        <taxon>Pseudomonadaceae</taxon>
        <taxon>Pseudomonas</taxon>
    </lineage>
</organism>
<accession>A0A1L7NFV7</accession>
<feature type="signal peptide" evidence="1">
    <location>
        <begin position="1"/>
        <end position="26"/>
    </location>
</feature>
<evidence type="ECO:0008006" key="4">
    <source>
        <dbReference type="Google" id="ProtNLM"/>
    </source>
</evidence>
<dbReference type="PROSITE" id="PS51257">
    <property type="entry name" value="PROKAR_LIPOPROTEIN"/>
    <property type="match status" value="1"/>
</dbReference>
<evidence type="ECO:0000313" key="2">
    <source>
        <dbReference type="EMBL" id="BAW24333.1"/>
    </source>
</evidence>
<dbReference type="AlphaFoldDB" id="A0A1L7NFV7"/>
<dbReference type="Proteomes" id="UP000218731">
    <property type="component" value="Chromosome 1"/>
</dbReference>
<protein>
    <recommendedName>
        <fullName evidence="4">DUF4412 domain-containing protein</fullName>
    </recommendedName>
</protein>
<reference evidence="2 3" key="1">
    <citation type="submission" date="2015-11" db="EMBL/GenBank/DDBJ databases">
        <title>Complete genome sequencing of a biphenyl-degrading bacterium, Pseudomonas putida KF715 (=NBRC110667).</title>
        <authorList>
            <person name="Suenaga H."/>
            <person name="Fujihara N."/>
            <person name="Watanabe T."/>
            <person name="Hirose J."/>
            <person name="Kimura N."/>
            <person name="Yamazoe A."/>
            <person name="Hosoyama A."/>
            <person name="Shimodaira J."/>
            <person name="Furukawa K."/>
        </authorList>
    </citation>
    <scope>NUCLEOTIDE SEQUENCE [LARGE SCALE GENOMIC DNA]</scope>
    <source>
        <strain evidence="2 3">KF715</strain>
    </source>
</reference>
<feature type="chain" id="PRO_5013358397" description="DUF4412 domain-containing protein" evidence="1">
    <location>
        <begin position="27"/>
        <end position="182"/>
    </location>
</feature>
<evidence type="ECO:0000256" key="1">
    <source>
        <dbReference type="SAM" id="SignalP"/>
    </source>
</evidence>
<dbReference type="EMBL" id="AP015029">
    <property type="protein sequence ID" value="BAW24333.1"/>
    <property type="molecule type" value="Genomic_DNA"/>
</dbReference>
<proteinExistence type="predicted"/>
<name>A0A1L7NFV7_PSEPU</name>